<dbReference type="OrthoDB" id="9815745at2"/>
<dbReference type="SUPFAM" id="SSF54862">
    <property type="entry name" value="4Fe-4S ferredoxins"/>
    <property type="match status" value="1"/>
</dbReference>
<dbReference type="PROSITE" id="PS51379">
    <property type="entry name" value="4FE4S_FER_2"/>
    <property type="match status" value="1"/>
</dbReference>
<dbReference type="AlphaFoldDB" id="A0A1G5F6L6"/>
<gene>
    <name evidence="13" type="ORF">SAMN05216233_107176</name>
</gene>
<evidence type="ECO:0000256" key="1">
    <source>
        <dbReference type="ARBA" id="ARBA00004236"/>
    </source>
</evidence>
<dbReference type="STRING" id="419481.SAMN05216233_107176"/>
<accession>A0A1G5F6L6</accession>
<dbReference type="PANTHER" id="PTHR42827">
    <property type="entry name" value="IRON-SULFUR CLUSTER-BINDING PROTEIN-RELATED"/>
    <property type="match status" value="1"/>
</dbReference>
<dbReference type="RefSeq" id="WP_092210819.1">
    <property type="nucleotide sequence ID" value="NZ_FMUX01000007.1"/>
</dbReference>
<protein>
    <submittedName>
        <fullName evidence="13">Reductive dehalogenase</fullName>
    </submittedName>
</protein>
<evidence type="ECO:0000259" key="12">
    <source>
        <dbReference type="PROSITE" id="PS51379"/>
    </source>
</evidence>
<keyword evidence="9" id="KW-0472">Membrane</keyword>
<reference evidence="13 14" key="1">
    <citation type="submission" date="2016-10" db="EMBL/GenBank/DDBJ databases">
        <authorList>
            <person name="de Groot N.N."/>
        </authorList>
    </citation>
    <scope>NUCLEOTIDE SEQUENCE [LARGE SCALE GENOMIC DNA]</scope>
    <source>
        <strain evidence="13 14">AA1</strain>
    </source>
</reference>
<dbReference type="PROSITE" id="PS00198">
    <property type="entry name" value="4FE4S_FER_1"/>
    <property type="match status" value="1"/>
</dbReference>
<dbReference type="GO" id="GO:0051539">
    <property type="term" value="F:4 iron, 4 sulfur cluster binding"/>
    <property type="evidence" value="ECO:0007669"/>
    <property type="project" value="UniProtKB-KW"/>
</dbReference>
<dbReference type="PROSITE" id="PS51318">
    <property type="entry name" value="TAT"/>
    <property type="match status" value="1"/>
</dbReference>
<dbReference type="InterPro" id="IPR017900">
    <property type="entry name" value="4Fe4S_Fe_S_CS"/>
</dbReference>
<dbReference type="Gene3D" id="3.30.70.20">
    <property type="match status" value="1"/>
</dbReference>
<evidence type="ECO:0000313" key="13">
    <source>
        <dbReference type="EMBL" id="SCY34847.1"/>
    </source>
</evidence>
<feature type="chain" id="PRO_5011774909" evidence="11">
    <location>
        <begin position="41"/>
        <end position="429"/>
    </location>
</feature>
<keyword evidence="3" id="KW-0004">4Fe-4S</keyword>
<dbReference type="InterPro" id="IPR006311">
    <property type="entry name" value="TAT_signal"/>
</dbReference>
<comment type="subcellular location">
    <subcellularLocation>
        <location evidence="1">Cell membrane</location>
    </subcellularLocation>
</comment>
<evidence type="ECO:0000256" key="4">
    <source>
        <dbReference type="ARBA" id="ARBA00022723"/>
    </source>
</evidence>
<keyword evidence="7" id="KW-0408">Iron</keyword>
<dbReference type="NCBIfam" id="TIGR02486">
    <property type="entry name" value="RDH"/>
    <property type="match status" value="1"/>
</dbReference>
<evidence type="ECO:0000256" key="10">
    <source>
        <dbReference type="ARBA" id="ARBA00029374"/>
    </source>
</evidence>
<feature type="domain" description="4Fe-4S ferredoxin-type" evidence="12">
    <location>
        <begin position="305"/>
        <end position="335"/>
    </location>
</feature>
<dbReference type="GO" id="GO:0046872">
    <property type="term" value="F:metal ion binding"/>
    <property type="evidence" value="ECO:0007669"/>
    <property type="project" value="UniProtKB-KW"/>
</dbReference>
<evidence type="ECO:0000313" key="14">
    <source>
        <dbReference type="Proteomes" id="UP000198870"/>
    </source>
</evidence>
<proteinExistence type="predicted"/>
<name>A0A1G5F6L6_9BACT</name>
<dbReference type="Proteomes" id="UP000198870">
    <property type="component" value="Unassembled WGS sequence"/>
</dbReference>
<dbReference type="InterPro" id="IPR017896">
    <property type="entry name" value="4Fe4S_Fe-S-bd"/>
</dbReference>
<sequence>MDSGEGSKKEVDLKRRNFVKLGAASAVAGGALMAGLPAQAADKATKGATNIKELPDLPVTIDETVYKRFHQKNTAFCQAISGDFPQGRQALGLLGSTSPELGQRVLDKAISDAGWYIDSLIADGASTASPDTVAYARDNEVSPDRYDFASPDEASLYIKKAARFLGADLVGITPYDERWTYASFYNPQKQKNLPPDLPFTPKSVIVMAFEMDYGAMTTAPSGVSGGAVGKGYSQMAITGASLRRFITNIGYKAFAAGNDVALSVPYGMAAGLGEAARNGILVTYEYGPRVRIGKVFTELDLAHDKPVSFGVRHFCETCMRCADACPGNAISTEKEPSFAVHNECNNPGVAKWAIDAKKCLLAWGKTKSDCATCITSCPYNKPDFWHHRLVDKINHLMPGPAHSMMREMDKLFGYGNSFDKKAVSNFWKS</sequence>
<comment type="cofactor">
    <cofactor evidence="10">
        <name>corrinoid</name>
        <dbReference type="ChEBI" id="CHEBI:33913"/>
    </cofactor>
</comment>
<evidence type="ECO:0000256" key="3">
    <source>
        <dbReference type="ARBA" id="ARBA00022485"/>
    </source>
</evidence>
<dbReference type="EMBL" id="FMUX01000007">
    <property type="protein sequence ID" value="SCY34847.1"/>
    <property type="molecule type" value="Genomic_DNA"/>
</dbReference>
<evidence type="ECO:0000256" key="9">
    <source>
        <dbReference type="ARBA" id="ARBA00023136"/>
    </source>
</evidence>
<dbReference type="PANTHER" id="PTHR42827:SF1">
    <property type="entry name" value="IRON-SULFUR CLUSTER-BINDING PROTEIN"/>
    <property type="match status" value="1"/>
</dbReference>
<evidence type="ECO:0000256" key="2">
    <source>
        <dbReference type="ARBA" id="ARBA00022475"/>
    </source>
</evidence>
<dbReference type="Pfam" id="PF13484">
    <property type="entry name" value="Fer4_16"/>
    <property type="match status" value="1"/>
</dbReference>
<feature type="signal peptide" evidence="11">
    <location>
        <begin position="1"/>
        <end position="40"/>
    </location>
</feature>
<dbReference type="GO" id="GO:0005886">
    <property type="term" value="C:plasma membrane"/>
    <property type="evidence" value="ECO:0007669"/>
    <property type="project" value="UniProtKB-SubCell"/>
</dbReference>
<keyword evidence="6" id="KW-0677">Repeat</keyword>
<evidence type="ECO:0000256" key="6">
    <source>
        <dbReference type="ARBA" id="ARBA00022737"/>
    </source>
</evidence>
<keyword evidence="8" id="KW-0411">Iron-sulfur</keyword>
<keyword evidence="4" id="KW-0479">Metal-binding</keyword>
<evidence type="ECO:0000256" key="8">
    <source>
        <dbReference type="ARBA" id="ARBA00023014"/>
    </source>
</evidence>
<evidence type="ECO:0000256" key="7">
    <source>
        <dbReference type="ARBA" id="ARBA00023004"/>
    </source>
</evidence>
<keyword evidence="5 11" id="KW-0732">Signal</keyword>
<dbReference type="InterPro" id="IPR012832">
    <property type="entry name" value="RDH"/>
</dbReference>
<evidence type="ECO:0000256" key="11">
    <source>
        <dbReference type="SAM" id="SignalP"/>
    </source>
</evidence>
<evidence type="ECO:0000256" key="5">
    <source>
        <dbReference type="ARBA" id="ARBA00022729"/>
    </source>
</evidence>
<keyword evidence="14" id="KW-1185">Reference proteome</keyword>
<keyword evidence="2" id="KW-1003">Cell membrane</keyword>
<organism evidence="13 14">
    <name type="scientific">Desulfoluna spongiiphila</name>
    <dbReference type="NCBI Taxonomy" id="419481"/>
    <lineage>
        <taxon>Bacteria</taxon>
        <taxon>Pseudomonadati</taxon>
        <taxon>Thermodesulfobacteriota</taxon>
        <taxon>Desulfobacteria</taxon>
        <taxon>Desulfobacterales</taxon>
        <taxon>Desulfolunaceae</taxon>
        <taxon>Desulfoluna</taxon>
    </lineage>
</organism>